<dbReference type="Proteomes" id="UP000323075">
    <property type="component" value="Unassembled WGS sequence"/>
</dbReference>
<reference evidence="2 4" key="1">
    <citation type="journal article" date="2019" name="Microbiol. Resour. Announc.">
        <title>The Genome Sequence of the Halobacterium salinarum Type Strain Is Closely Related to That of Laboratory Strains NRC-1 and R1.</title>
        <authorList>
            <person name="Pfeiffer F."/>
            <person name="Marchfelder A."/>
            <person name="Habermann B."/>
            <person name="Dyall-Smith M.L."/>
        </authorList>
    </citation>
    <scope>NUCLEOTIDE SEQUENCE [LARGE SCALE GENOMIC DNA]</scope>
    <source>
        <strain evidence="2">91-R6</strain>
        <strain evidence="4">ATCC 33171 / DSM 3754 / JCM 8978 / NBRC 102687 / NCIMB 764 / 91-R6</strain>
    </source>
</reference>
<dbReference type="EMBL" id="VRYN01000003">
    <property type="protein sequence ID" value="TYO76188.1"/>
    <property type="molecule type" value="Genomic_DNA"/>
</dbReference>
<dbReference type="EMBL" id="CP038631">
    <property type="protein sequence ID" value="QCC45077.1"/>
    <property type="molecule type" value="Genomic_DNA"/>
</dbReference>
<dbReference type="GeneID" id="62884622"/>
<reference evidence="3 5" key="2">
    <citation type="submission" date="2019-07" db="EMBL/GenBank/DDBJ databases">
        <title>Genomic Encyclopedia of Archaeal and Bacterial Type Strains, Phase II (KMG-II): from individual species to whole genera.</title>
        <authorList>
            <person name="Goeker M."/>
        </authorList>
    </citation>
    <scope>NUCLEOTIDE SEQUENCE [LARGE SCALE GENOMIC DNA]</scope>
    <source>
        <strain evidence="3 5">DSM 3754</strain>
    </source>
</reference>
<reference evidence="2" key="3">
    <citation type="journal article" name="MicrobiologyOpen">
        <title>Whole-genome comparison between the type strain of Halobacterium salinarum (DSM 3754(T)) and the laboratory strains R1 and NRC-1.</title>
        <authorList>
            <person name="Pfeiffer F."/>
            <person name="Losensky G."/>
            <person name="Marchfelder A."/>
            <person name="Habermann B."/>
            <person name="Dyall-Smith M."/>
        </authorList>
    </citation>
    <scope>NUCLEOTIDE SEQUENCE</scope>
    <source>
        <strain evidence="2">91-R6</strain>
    </source>
</reference>
<evidence type="ECO:0000313" key="4">
    <source>
        <dbReference type="Proteomes" id="UP000296216"/>
    </source>
</evidence>
<feature type="region of interest" description="Disordered" evidence="1">
    <location>
        <begin position="198"/>
        <end position="218"/>
    </location>
</feature>
<evidence type="ECO:0000256" key="1">
    <source>
        <dbReference type="SAM" id="MobiDB-lite"/>
    </source>
</evidence>
<name>A0A4D6GXT6_HALS9</name>
<dbReference type="Proteomes" id="UP000296216">
    <property type="component" value="Chromosome"/>
</dbReference>
<evidence type="ECO:0000313" key="3">
    <source>
        <dbReference type="EMBL" id="TYO76188.1"/>
    </source>
</evidence>
<evidence type="ECO:0000313" key="5">
    <source>
        <dbReference type="Proteomes" id="UP000323075"/>
    </source>
</evidence>
<dbReference type="AlphaFoldDB" id="A0A4D6GXT6"/>
<dbReference type="RefSeq" id="WP_136361462.1">
    <property type="nucleotide sequence ID" value="NZ_VRYN01000003.1"/>
</dbReference>
<accession>A0A4D6GXT6</accession>
<gene>
    <name evidence="3" type="ORF">APQ99_01745</name>
    <name evidence="2" type="ORF">HBSAL_07130</name>
</gene>
<feature type="compositionally biased region" description="Polar residues" evidence="1">
    <location>
        <begin position="201"/>
        <end position="218"/>
    </location>
</feature>
<protein>
    <submittedName>
        <fullName evidence="2">Uncharacterized protein</fullName>
    </submittedName>
</protein>
<sequence>MSGTTRRGIIKKVGITSIGALSFSAGNVTAASGRRGLKVSTPSRAGTDYEIWFTTTDINLEKEEPEETVSTERIHNRTYGVVSGHVASGLFSKYDKIRIPQDEFIYKVDSIGRGRTVVRDMNNGSEKDNTHGEIEITADDDTGRRMYNVKSTSSMSETYADNLDGADLISQKLAFGEIWKDGVDSYEIGGQATKVELPSDSMYTRTDTVTPASTYSNP</sequence>
<organism evidence="2 4">
    <name type="scientific">Halobacterium salinarum (strain ATCC 33171 / DSM 3754 / JCM 8978 / NBRC 102687 / NCIMB 764 / 91-R6)</name>
    <dbReference type="NCBI Taxonomy" id="2597657"/>
    <lineage>
        <taxon>Archaea</taxon>
        <taxon>Methanobacteriati</taxon>
        <taxon>Methanobacteriota</taxon>
        <taxon>Stenosarchaea group</taxon>
        <taxon>Halobacteria</taxon>
        <taxon>Halobacteriales</taxon>
        <taxon>Halobacteriaceae</taxon>
        <taxon>Halobacterium</taxon>
    </lineage>
</organism>
<evidence type="ECO:0000313" key="2">
    <source>
        <dbReference type="EMBL" id="QCC45077.1"/>
    </source>
</evidence>
<proteinExistence type="predicted"/>